<evidence type="ECO:0000256" key="3">
    <source>
        <dbReference type="ARBA" id="ARBA00022692"/>
    </source>
</evidence>
<evidence type="ECO:0000256" key="4">
    <source>
        <dbReference type="ARBA" id="ARBA00022989"/>
    </source>
</evidence>
<dbReference type="Proteomes" id="UP000823892">
    <property type="component" value="Unassembled WGS sequence"/>
</dbReference>
<evidence type="ECO:0000259" key="7">
    <source>
        <dbReference type="Pfam" id="PF02687"/>
    </source>
</evidence>
<comment type="subcellular location">
    <subcellularLocation>
        <location evidence="1">Cell membrane</location>
        <topology evidence="1">Multi-pass membrane protein</topology>
    </subcellularLocation>
</comment>
<dbReference type="PANTHER" id="PTHR46795:SF3">
    <property type="entry name" value="ABC TRANSPORTER PERMEASE"/>
    <property type="match status" value="1"/>
</dbReference>
<dbReference type="InterPro" id="IPR003838">
    <property type="entry name" value="ABC3_permease_C"/>
</dbReference>
<feature type="domain" description="ABC3 transporter permease C-terminal" evidence="7">
    <location>
        <begin position="65"/>
        <end position="181"/>
    </location>
</feature>
<accession>A0A9D2TVK2</accession>
<protein>
    <submittedName>
        <fullName evidence="8">FtsX-like permease family protein</fullName>
    </submittedName>
</protein>
<dbReference type="InterPro" id="IPR052536">
    <property type="entry name" value="ABC-4_Integral_Memb_Prot"/>
</dbReference>
<dbReference type="GO" id="GO:0005886">
    <property type="term" value="C:plasma membrane"/>
    <property type="evidence" value="ECO:0007669"/>
    <property type="project" value="UniProtKB-SubCell"/>
</dbReference>
<evidence type="ECO:0000313" key="9">
    <source>
        <dbReference type="Proteomes" id="UP000823892"/>
    </source>
</evidence>
<dbReference type="Pfam" id="PF02687">
    <property type="entry name" value="FtsX"/>
    <property type="match status" value="1"/>
</dbReference>
<feature type="transmembrane region" description="Helical" evidence="6">
    <location>
        <begin position="201"/>
        <end position="220"/>
    </location>
</feature>
<feature type="transmembrane region" description="Helical" evidence="6">
    <location>
        <begin position="285"/>
        <end position="309"/>
    </location>
</feature>
<gene>
    <name evidence="8" type="ORF">H9914_03485</name>
</gene>
<name>A0A9D2TVK2_9FIRM</name>
<dbReference type="PANTHER" id="PTHR46795">
    <property type="entry name" value="ABC TRANSPORTER PERMEASE-RELATED-RELATED"/>
    <property type="match status" value="1"/>
</dbReference>
<reference evidence="8" key="2">
    <citation type="submission" date="2021-04" db="EMBL/GenBank/DDBJ databases">
        <authorList>
            <person name="Gilroy R."/>
        </authorList>
    </citation>
    <scope>NUCLEOTIDE SEQUENCE</scope>
    <source>
        <strain evidence="8">ChiBcec6-4105</strain>
    </source>
</reference>
<proteinExistence type="predicted"/>
<organism evidence="8 9">
    <name type="scientific">Candidatus Blautia avicola</name>
    <dbReference type="NCBI Taxonomy" id="2838483"/>
    <lineage>
        <taxon>Bacteria</taxon>
        <taxon>Bacillati</taxon>
        <taxon>Bacillota</taxon>
        <taxon>Clostridia</taxon>
        <taxon>Lachnospirales</taxon>
        <taxon>Lachnospiraceae</taxon>
        <taxon>Blautia</taxon>
    </lineage>
</organism>
<feature type="non-terminal residue" evidence="8">
    <location>
        <position position="428"/>
    </location>
</feature>
<dbReference type="EMBL" id="DWUY01000077">
    <property type="protein sequence ID" value="HJD28045.1"/>
    <property type="molecule type" value="Genomic_DNA"/>
</dbReference>
<feature type="transmembrane region" description="Helical" evidence="6">
    <location>
        <begin position="226"/>
        <end position="254"/>
    </location>
</feature>
<dbReference type="AlphaFoldDB" id="A0A9D2TVK2"/>
<keyword evidence="5 6" id="KW-0472">Membrane</keyword>
<feature type="transmembrane region" description="Helical" evidence="6">
    <location>
        <begin position="149"/>
        <end position="173"/>
    </location>
</feature>
<evidence type="ECO:0000256" key="1">
    <source>
        <dbReference type="ARBA" id="ARBA00004651"/>
    </source>
</evidence>
<feature type="transmembrane region" description="Helical" evidence="6">
    <location>
        <begin position="58"/>
        <end position="82"/>
    </location>
</feature>
<reference evidence="8" key="1">
    <citation type="journal article" date="2021" name="PeerJ">
        <title>Extensive microbial diversity within the chicken gut microbiome revealed by metagenomics and culture.</title>
        <authorList>
            <person name="Gilroy R."/>
            <person name="Ravi A."/>
            <person name="Getino M."/>
            <person name="Pursley I."/>
            <person name="Horton D.L."/>
            <person name="Alikhan N.F."/>
            <person name="Baker D."/>
            <person name="Gharbi K."/>
            <person name="Hall N."/>
            <person name="Watson M."/>
            <person name="Adriaenssens E.M."/>
            <person name="Foster-Nyarko E."/>
            <person name="Jarju S."/>
            <person name="Secka A."/>
            <person name="Antonio M."/>
            <person name="Oren A."/>
            <person name="Chaudhuri R.R."/>
            <person name="La Ragione R."/>
            <person name="Hildebrand F."/>
            <person name="Pallen M.J."/>
        </authorList>
    </citation>
    <scope>NUCLEOTIDE SEQUENCE</scope>
    <source>
        <strain evidence="8">ChiBcec6-4105</strain>
    </source>
</reference>
<comment type="caution">
    <text evidence="8">The sequence shown here is derived from an EMBL/GenBank/DDBJ whole genome shotgun (WGS) entry which is preliminary data.</text>
</comment>
<evidence type="ECO:0000313" key="8">
    <source>
        <dbReference type="EMBL" id="HJD28045.1"/>
    </source>
</evidence>
<keyword evidence="3 6" id="KW-0812">Transmembrane</keyword>
<keyword evidence="4 6" id="KW-1133">Transmembrane helix</keyword>
<evidence type="ECO:0000256" key="6">
    <source>
        <dbReference type="SAM" id="Phobius"/>
    </source>
</evidence>
<evidence type="ECO:0000256" key="5">
    <source>
        <dbReference type="ARBA" id="ARBA00023136"/>
    </source>
</evidence>
<evidence type="ECO:0000256" key="2">
    <source>
        <dbReference type="ARBA" id="ARBA00022475"/>
    </source>
</evidence>
<feature type="transmembrane region" description="Helical" evidence="6">
    <location>
        <begin position="103"/>
        <end position="129"/>
    </location>
</feature>
<keyword evidence="2" id="KW-1003">Cell membrane</keyword>
<sequence length="428" mass="48325">MKMRLYPRLAWQGIRKNGKIYFPYLAACIFVVMVFYLIGFLSSDPVIREMEGGAQMQVVLSLGTAVMGVFSVIFLFYTNSFLMKRRKKELGLYHILGMDRKNIAFVLIWENLMTAGISLGTGLLGGILFSKLGQLAMIYLLNGKVDFSFSINFHVFILTLKTYGLIFLLLLAYRILQIFRTRPLDLLKSESLGERPPRANWISALLGAALLAAAYFLSVTTKEPVAIIWLFFVAVFMVIGATYLLFMAGSVTLCKILKKNKKYYYKTNHFVSLSSMMFRMKRNGAGLASICILSTMVLVMVSGTVSLFLGTEDSLRSRYPRNLVVNTPSLDNGIVDQVGQIVAGALEKYGVQEENVLHYRQLVMSGMTQGNQIILDYAKNGEFSYTEYGNVRQIMVVPVEDYNRIMGTDESLDRQEILVCNTKTDWEE</sequence>
<feature type="transmembrane region" description="Helical" evidence="6">
    <location>
        <begin position="21"/>
        <end position="38"/>
    </location>
</feature>